<protein>
    <submittedName>
        <fullName evidence="3">ATPase AAA</fullName>
    </submittedName>
</protein>
<reference evidence="3 4" key="1">
    <citation type="submission" date="2019-06" db="EMBL/GenBank/DDBJ databases">
        <title>Complete genome sequence of Bacteroides uniformis NBRC 113350.</title>
        <authorList>
            <person name="Miura T."/>
            <person name="Furukawa M."/>
            <person name="Shimamura M."/>
            <person name="Ohyama Y."/>
            <person name="Yamazoe A."/>
            <person name="Kawasaki H."/>
        </authorList>
    </citation>
    <scope>NUCLEOTIDE SEQUENCE [LARGE SCALE GENOMIC DNA]</scope>
    <source>
        <strain evidence="3 4">NBRC 113350</strain>
        <plasmid evidence="4">pbun1 dna</plasmid>
    </source>
</reference>
<keyword evidence="3" id="KW-0614">Plasmid</keyword>
<dbReference type="RefSeq" id="WP_141982211.1">
    <property type="nucleotide sequence ID" value="NZ_AP019725.1"/>
</dbReference>
<geneLocation type="plasmid" evidence="4">
    <name>pbun1 dna</name>
</geneLocation>
<dbReference type="InterPro" id="IPR025420">
    <property type="entry name" value="DUF4143"/>
</dbReference>
<dbReference type="InterPro" id="IPR027417">
    <property type="entry name" value="P-loop_NTPase"/>
</dbReference>
<evidence type="ECO:0000259" key="2">
    <source>
        <dbReference type="Pfam" id="PF13635"/>
    </source>
</evidence>
<sequence>MKYLHRVADKMLQERLETFGAVLIEGPKWTGKTTTAEQHANSFIKLQDPDMADEYLATAATKPSLLLKGEKPRLIDEWQDAPVIWDAVRTAVDNANGLPGQYILTGSNAVDKTKIKHTGTGRITRMKMYPMSLWESMESSGEVSIRELFDNPEYDIDGASSKLDVPELIRAACRGGWPATLQMSQKSSMLVAKDYVNSVCENDISRIDGKQRNPKIARQIMRSYARNISTLAKKTNILADITASGDITISMDTYDDYVEALEKLYVIQDIDAWCPAIRSKTAMRSAPKRCFTDPSIAVAAMNIGAEALEIQLKTFGFIFEQMCVRDLKAYTADFNSRISYYRDRYGLESDLVLHLEDERYALIECKMGSREIEEGAKHLLEIKRLIQEYNKTEKQVPLREPDLLIVLTGGKMAYTRADGVKVIPLACLKD</sequence>
<dbReference type="KEGG" id="bun:Bun01g_38250"/>
<organism evidence="3 4">
    <name type="scientific">Bacteroides uniformis</name>
    <dbReference type="NCBI Taxonomy" id="820"/>
    <lineage>
        <taxon>Bacteria</taxon>
        <taxon>Pseudomonadati</taxon>
        <taxon>Bacteroidota</taxon>
        <taxon>Bacteroidia</taxon>
        <taxon>Bacteroidales</taxon>
        <taxon>Bacteroidaceae</taxon>
        <taxon>Bacteroides</taxon>
    </lineage>
</organism>
<dbReference type="PANTHER" id="PTHR43566:SF2">
    <property type="entry name" value="DUF4143 DOMAIN-CONTAINING PROTEIN"/>
    <property type="match status" value="1"/>
</dbReference>
<dbReference type="Proteomes" id="UP000320533">
    <property type="component" value="Plasmid pBUN1"/>
</dbReference>
<dbReference type="EMBL" id="AP019725">
    <property type="protein sequence ID" value="BBK89455.1"/>
    <property type="molecule type" value="Genomic_DNA"/>
</dbReference>
<accession>A0A4Y1VLJ2</accession>
<dbReference type="InterPro" id="IPR041682">
    <property type="entry name" value="AAA_14"/>
</dbReference>
<dbReference type="SUPFAM" id="SSF52540">
    <property type="entry name" value="P-loop containing nucleoside triphosphate hydrolases"/>
    <property type="match status" value="1"/>
</dbReference>
<name>A0A4Y1VLJ2_BACUN</name>
<feature type="domain" description="DUF4143" evidence="2">
    <location>
        <begin position="201"/>
        <end position="367"/>
    </location>
</feature>
<evidence type="ECO:0000259" key="1">
    <source>
        <dbReference type="Pfam" id="PF13173"/>
    </source>
</evidence>
<dbReference type="Pfam" id="PF13173">
    <property type="entry name" value="AAA_14"/>
    <property type="match status" value="1"/>
</dbReference>
<dbReference type="Pfam" id="PF13635">
    <property type="entry name" value="DUF4143"/>
    <property type="match status" value="1"/>
</dbReference>
<proteinExistence type="predicted"/>
<dbReference type="AlphaFoldDB" id="A0A4Y1VLJ2"/>
<gene>
    <name evidence="3" type="ORF">Bun01g_38250</name>
</gene>
<feature type="domain" description="AAA" evidence="1">
    <location>
        <begin position="21"/>
        <end position="135"/>
    </location>
</feature>
<evidence type="ECO:0000313" key="4">
    <source>
        <dbReference type="Proteomes" id="UP000320533"/>
    </source>
</evidence>
<evidence type="ECO:0000313" key="3">
    <source>
        <dbReference type="EMBL" id="BBK89455.1"/>
    </source>
</evidence>
<dbReference type="PANTHER" id="PTHR43566">
    <property type="entry name" value="CONSERVED PROTEIN"/>
    <property type="match status" value="1"/>
</dbReference>